<keyword evidence="2" id="KW-0731">Sigma factor</keyword>
<dbReference type="NCBIfam" id="TIGR02937">
    <property type="entry name" value="sigma70-ECF"/>
    <property type="match status" value="1"/>
</dbReference>
<dbReference type="GO" id="GO:0003677">
    <property type="term" value="F:DNA binding"/>
    <property type="evidence" value="ECO:0007669"/>
    <property type="project" value="UniProtKB-KW"/>
</dbReference>
<dbReference type="PROSITE" id="PS00715">
    <property type="entry name" value="SIGMA70_1"/>
    <property type="match status" value="1"/>
</dbReference>
<dbReference type="Gene3D" id="1.10.601.10">
    <property type="entry name" value="RNA Polymerase Primary Sigma Factor"/>
    <property type="match status" value="1"/>
</dbReference>
<dbReference type="InterPro" id="IPR000943">
    <property type="entry name" value="RNA_pol_sigma70"/>
</dbReference>
<dbReference type="SUPFAM" id="SSF88946">
    <property type="entry name" value="Sigma2 domain of RNA polymerase sigma factors"/>
    <property type="match status" value="1"/>
</dbReference>
<keyword evidence="3" id="KW-0238">DNA-binding</keyword>
<gene>
    <name evidence="6" type="ORF">UFOVP1604_182</name>
</gene>
<evidence type="ECO:0000259" key="5">
    <source>
        <dbReference type="PROSITE" id="PS00715"/>
    </source>
</evidence>
<keyword evidence="4" id="KW-0804">Transcription</keyword>
<dbReference type="InterPro" id="IPR014284">
    <property type="entry name" value="RNA_pol_sigma-70_dom"/>
</dbReference>
<dbReference type="InterPro" id="IPR007627">
    <property type="entry name" value="RNA_pol_sigma70_r2"/>
</dbReference>
<dbReference type="GO" id="GO:0016987">
    <property type="term" value="F:sigma factor activity"/>
    <property type="evidence" value="ECO:0007669"/>
    <property type="project" value="UniProtKB-KW"/>
</dbReference>
<evidence type="ECO:0000256" key="2">
    <source>
        <dbReference type="ARBA" id="ARBA00023082"/>
    </source>
</evidence>
<protein>
    <submittedName>
        <fullName evidence="6">Sporulation sigma factor SigE</fullName>
    </submittedName>
</protein>
<evidence type="ECO:0000256" key="1">
    <source>
        <dbReference type="ARBA" id="ARBA00023015"/>
    </source>
</evidence>
<dbReference type="EMBL" id="LR797474">
    <property type="protein sequence ID" value="CAB4219099.1"/>
    <property type="molecule type" value="Genomic_DNA"/>
</dbReference>
<dbReference type="InterPro" id="IPR050239">
    <property type="entry name" value="Sigma-70_RNA_pol_init_factors"/>
</dbReference>
<proteinExistence type="predicted"/>
<evidence type="ECO:0000313" key="6">
    <source>
        <dbReference type="EMBL" id="CAB4219099.1"/>
    </source>
</evidence>
<feature type="domain" description="RNA polymerase sigma-70" evidence="5">
    <location>
        <begin position="73"/>
        <end position="86"/>
    </location>
</feature>
<dbReference type="Gene3D" id="1.10.10.10">
    <property type="entry name" value="Winged helix-like DNA-binding domain superfamily/Winged helix DNA-binding domain"/>
    <property type="match status" value="1"/>
</dbReference>
<keyword evidence="1" id="KW-0805">Transcription regulation</keyword>
<dbReference type="InterPro" id="IPR009042">
    <property type="entry name" value="RNA_pol_sigma70_r1_2"/>
</dbReference>
<organism evidence="6">
    <name type="scientific">uncultured Caudovirales phage</name>
    <dbReference type="NCBI Taxonomy" id="2100421"/>
    <lineage>
        <taxon>Viruses</taxon>
        <taxon>Duplodnaviria</taxon>
        <taxon>Heunggongvirae</taxon>
        <taxon>Uroviricota</taxon>
        <taxon>Caudoviricetes</taxon>
        <taxon>Peduoviridae</taxon>
        <taxon>Maltschvirus</taxon>
        <taxon>Maltschvirus maltsch</taxon>
    </lineage>
</organism>
<dbReference type="SUPFAM" id="SSF88659">
    <property type="entry name" value="Sigma3 and sigma4 domains of RNA polymerase sigma factors"/>
    <property type="match status" value="1"/>
</dbReference>
<dbReference type="Pfam" id="PF04542">
    <property type="entry name" value="Sigma70_r2"/>
    <property type="match status" value="1"/>
</dbReference>
<reference evidence="6" key="1">
    <citation type="submission" date="2020-05" db="EMBL/GenBank/DDBJ databases">
        <authorList>
            <person name="Chiriac C."/>
            <person name="Salcher M."/>
            <person name="Ghai R."/>
            <person name="Kavagutti S V."/>
        </authorList>
    </citation>
    <scope>NUCLEOTIDE SEQUENCE</scope>
</reference>
<dbReference type="GO" id="GO:0006352">
    <property type="term" value="P:DNA-templated transcription initiation"/>
    <property type="evidence" value="ECO:0007669"/>
    <property type="project" value="InterPro"/>
</dbReference>
<evidence type="ECO:0000256" key="4">
    <source>
        <dbReference type="ARBA" id="ARBA00023163"/>
    </source>
</evidence>
<accession>A0A6J5SUY1</accession>
<sequence>MSNKRFETAAGLPQYFKSLDRHSKPISKEEELKLARRIQAGDETAVDILVTANLKFVVTLANKFIGMGLSIEDLIQEGNAGLIEAARKFTADKNVKFITYAQFWIRKRLNLSLCEYGRTVRIPVNQEYDLYKRKMLGESINLTNIALDRPIGEDGDNTLGDLILRTEAVDPFESQETTQFINRLLGKLKVTDREIVELFYGLVGDGLSTKEIAAHVGKTPAEVNRSLKVARAQMRKEVVCKR</sequence>
<dbReference type="Pfam" id="PF00140">
    <property type="entry name" value="Sigma70_r1_2"/>
    <property type="match status" value="1"/>
</dbReference>
<name>A0A6J5SUY1_9CAUD</name>
<dbReference type="InterPro" id="IPR013324">
    <property type="entry name" value="RNA_pol_sigma_r3/r4-like"/>
</dbReference>
<dbReference type="InterPro" id="IPR036388">
    <property type="entry name" value="WH-like_DNA-bd_sf"/>
</dbReference>
<evidence type="ECO:0000256" key="3">
    <source>
        <dbReference type="ARBA" id="ARBA00023125"/>
    </source>
</evidence>
<dbReference type="PRINTS" id="PR00046">
    <property type="entry name" value="SIGMA70FCT"/>
</dbReference>
<dbReference type="InterPro" id="IPR013325">
    <property type="entry name" value="RNA_pol_sigma_r2"/>
</dbReference>
<dbReference type="PANTHER" id="PTHR30603">
    <property type="entry name" value="RNA POLYMERASE SIGMA FACTOR RPO"/>
    <property type="match status" value="1"/>
</dbReference>
<dbReference type="PANTHER" id="PTHR30603:SF47">
    <property type="entry name" value="RNA POLYMERASE SIGMA FACTOR SIGD, CHLOROPLASTIC"/>
    <property type="match status" value="1"/>
</dbReference>